<name>A0A6C0AS79_9ZZZZ</name>
<sequence>MEFINNNIIIRETIVNEPEGERINRLINSYINLVNGWTIQSNIVENSEHDQIVEEVVDEVVDEVVEQVVEQELPEEVVKEGTPVPEVIREVNECVYQLSSKQDRVYTKQENPHEDTETWTLALWDGHGSTRGSYDPLTKNFKKDNFMLDCLDEMITNGEIDKILEKDIFSEEYPAIALQRALGIRCIEKKQTMVSVGATMVLVKVSHIISEKKIVIDVLSSGDSSVIIFCNGEKVLENVKHTGFNEEEIIRLIAENRVNRFQPTKLSGNFEILDELHVCSKQGKYILSKNGDQLAISQSVGHLEYLDGKIKDERGVYGLSPYKARMEFSDTSEINIKLFSDGISDVISPEKISSDAEVVRSSNATNLANLAKERWEQQWQSCSKVAYLKSLEDRTIPLKSSEHCFNKVDKYGNNGTDDVSCVSWIQTRKA</sequence>
<dbReference type="Gene3D" id="3.60.40.10">
    <property type="entry name" value="PPM-type phosphatase domain"/>
    <property type="match status" value="1"/>
</dbReference>
<evidence type="ECO:0000259" key="1">
    <source>
        <dbReference type="Pfam" id="PF00481"/>
    </source>
</evidence>
<dbReference type="AlphaFoldDB" id="A0A6C0AS79"/>
<feature type="domain" description="PPM-type phosphatase" evidence="1">
    <location>
        <begin position="204"/>
        <end position="369"/>
    </location>
</feature>
<proteinExistence type="predicted"/>
<reference evidence="2" key="1">
    <citation type="journal article" date="2020" name="Nature">
        <title>Giant virus diversity and host interactions through global metagenomics.</title>
        <authorList>
            <person name="Schulz F."/>
            <person name="Roux S."/>
            <person name="Paez-Espino D."/>
            <person name="Jungbluth S."/>
            <person name="Walsh D.A."/>
            <person name="Denef V.J."/>
            <person name="McMahon K.D."/>
            <person name="Konstantinidis K.T."/>
            <person name="Eloe-Fadrosh E.A."/>
            <person name="Kyrpides N.C."/>
            <person name="Woyke T."/>
        </authorList>
    </citation>
    <scope>NUCLEOTIDE SEQUENCE</scope>
    <source>
        <strain evidence="2">GVMAG-S-1101165-79</strain>
    </source>
</reference>
<accession>A0A6C0AS79</accession>
<evidence type="ECO:0000313" key="2">
    <source>
        <dbReference type="EMBL" id="QHS82436.1"/>
    </source>
</evidence>
<dbReference type="SUPFAM" id="SSF81606">
    <property type="entry name" value="PP2C-like"/>
    <property type="match status" value="1"/>
</dbReference>
<dbReference type="InterPro" id="IPR036457">
    <property type="entry name" value="PPM-type-like_dom_sf"/>
</dbReference>
<organism evidence="2">
    <name type="scientific">viral metagenome</name>
    <dbReference type="NCBI Taxonomy" id="1070528"/>
    <lineage>
        <taxon>unclassified sequences</taxon>
        <taxon>metagenomes</taxon>
        <taxon>organismal metagenomes</taxon>
    </lineage>
</organism>
<dbReference type="EMBL" id="MN740767">
    <property type="protein sequence ID" value="QHS82436.1"/>
    <property type="molecule type" value="Genomic_DNA"/>
</dbReference>
<dbReference type="Pfam" id="PF00481">
    <property type="entry name" value="PP2C"/>
    <property type="match status" value="1"/>
</dbReference>
<protein>
    <recommendedName>
        <fullName evidence="1">PPM-type phosphatase domain-containing protein</fullName>
    </recommendedName>
</protein>
<dbReference type="InterPro" id="IPR001932">
    <property type="entry name" value="PPM-type_phosphatase-like_dom"/>
</dbReference>